<evidence type="ECO:0000313" key="1">
    <source>
        <dbReference type="EMBL" id="GLS83447.1"/>
    </source>
</evidence>
<dbReference type="EMBL" id="BSPO01000002">
    <property type="protein sequence ID" value="GLS83447.1"/>
    <property type="molecule type" value="Genomic_DNA"/>
</dbReference>
<keyword evidence="2" id="KW-1185">Reference proteome</keyword>
<dbReference type="Proteomes" id="UP001157439">
    <property type="component" value="Unassembled WGS sequence"/>
</dbReference>
<comment type="caution">
    <text evidence="1">The sequence shown here is derived from an EMBL/GenBank/DDBJ whole genome shotgun (WGS) entry which is preliminary data.</text>
</comment>
<reference evidence="1 2" key="1">
    <citation type="journal article" date="2014" name="Int. J. Syst. Evol. Microbiol.">
        <title>Complete genome sequence of Corynebacterium casei LMG S-19264T (=DSM 44701T), isolated from a smear-ripened cheese.</title>
        <authorList>
            <consortium name="US DOE Joint Genome Institute (JGI-PGF)"/>
            <person name="Walter F."/>
            <person name="Albersmeier A."/>
            <person name="Kalinowski J."/>
            <person name="Ruckert C."/>
        </authorList>
    </citation>
    <scope>NUCLEOTIDE SEQUENCE [LARGE SCALE GENOMIC DNA]</scope>
    <source>
        <strain evidence="1 2">NBRC 112785</strain>
    </source>
</reference>
<protein>
    <submittedName>
        <fullName evidence="1">Uncharacterized protein</fullName>
    </submittedName>
</protein>
<name>A0AA37WWG0_9GAMM</name>
<proteinExistence type="predicted"/>
<dbReference type="RefSeq" id="WP_095499799.1">
    <property type="nucleotide sequence ID" value="NZ_BSPO01000002.1"/>
</dbReference>
<organism evidence="1 2">
    <name type="scientific">Paraferrimonas haliotis</name>
    <dbReference type="NCBI Taxonomy" id="2013866"/>
    <lineage>
        <taxon>Bacteria</taxon>
        <taxon>Pseudomonadati</taxon>
        <taxon>Pseudomonadota</taxon>
        <taxon>Gammaproteobacteria</taxon>
        <taxon>Alteromonadales</taxon>
        <taxon>Ferrimonadaceae</taxon>
        <taxon>Paraferrimonas</taxon>
    </lineage>
</organism>
<accession>A0AA37WWG0</accession>
<dbReference type="AlphaFoldDB" id="A0AA37WWG0"/>
<sequence>MLSDDKKIRREQLKRSAEAFRGTNSNLLDVVQVHPKDAPKLVKSIAVSTKLDSASMQPEDTVLNASELLWHLGYEHLSEKLQEVANELNAYRNEDDARKAQERRKKQPLVDYQTIAAKLALHKVERTKNTSSPYSLSAAIDSVLNEWEQQPDLRDEVKPSSSTVRRWAKQINRN</sequence>
<evidence type="ECO:0000313" key="2">
    <source>
        <dbReference type="Proteomes" id="UP001157439"/>
    </source>
</evidence>
<gene>
    <name evidence="1" type="ORF">GCM10007894_14240</name>
</gene>